<feature type="transmembrane region" description="Helical" evidence="1">
    <location>
        <begin position="5"/>
        <end position="26"/>
    </location>
</feature>
<comment type="caution">
    <text evidence="2">The sequence shown here is derived from an EMBL/GenBank/DDBJ whole genome shotgun (WGS) entry which is preliminary data.</text>
</comment>
<name>A0ABX0KKD8_9PROT</name>
<proteinExistence type="predicted"/>
<dbReference type="EMBL" id="WOSW01000075">
    <property type="protein sequence ID" value="NHO34337.1"/>
    <property type="molecule type" value="Genomic_DNA"/>
</dbReference>
<dbReference type="RefSeq" id="WP_173578747.1">
    <property type="nucleotide sequence ID" value="NZ_WOSW01000075.1"/>
</dbReference>
<accession>A0ABX0KKD8</accession>
<keyword evidence="1" id="KW-0472">Membrane</keyword>
<evidence type="ECO:0000256" key="1">
    <source>
        <dbReference type="SAM" id="Phobius"/>
    </source>
</evidence>
<dbReference type="Proteomes" id="UP000615326">
    <property type="component" value="Unassembled WGS sequence"/>
</dbReference>
<protein>
    <submittedName>
        <fullName evidence="2">Uncharacterized protein</fullName>
    </submittedName>
</protein>
<reference evidence="2 3" key="1">
    <citation type="journal article" date="2020" name="Int. J. Syst. Evol. Microbiol.">
        <title>Novel acetic acid bacteria from cider fermentations: Acetobacter conturbans sp. nov. and Acetobacter fallax sp. nov.</title>
        <authorList>
            <person name="Sombolestani A.S."/>
            <person name="Cleenwerck I."/>
            <person name="Cnockaert M."/>
            <person name="Borremans W."/>
            <person name="Wieme A.D."/>
            <person name="De Vuyst L."/>
            <person name="Vandamme P."/>
        </authorList>
    </citation>
    <scope>NUCLEOTIDE SEQUENCE [LARGE SCALE GENOMIC DNA]</scope>
    <source>
        <strain evidence="2 3">LMG 1637</strain>
    </source>
</reference>
<keyword evidence="3" id="KW-1185">Reference proteome</keyword>
<evidence type="ECO:0000313" key="2">
    <source>
        <dbReference type="EMBL" id="NHO34337.1"/>
    </source>
</evidence>
<organism evidence="2 3">
    <name type="scientific">Acetobacter fallax</name>
    <dbReference type="NCBI Taxonomy" id="1737473"/>
    <lineage>
        <taxon>Bacteria</taxon>
        <taxon>Pseudomonadati</taxon>
        <taxon>Pseudomonadota</taxon>
        <taxon>Alphaproteobacteria</taxon>
        <taxon>Acetobacterales</taxon>
        <taxon>Acetobacteraceae</taxon>
        <taxon>Acetobacter</taxon>
    </lineage>
</organism>
<feature type="transmembrane region" description="Helical" evidence="1">
    <location>
        <begin position="32"/>
        <end position="52"/>
    </location>
</feature>
<gene>
    <name evidence="2" type="ORF">GOB84_17815</name>
</gene>
<keyword evidence="1" id="KW-0812">Transmembrane</keyword>
<sequence length="55" mass="6127">MSPAYIIATGALAILTIIILIARFRFEPIMTLFGVAILVGLLEHNPISLVHIRRR</sequence>
<evidence type="ECO:0000313" key="3">
    <source>
        <dbReference type="Proteomes" id="UP000615326"/>
    </source>
</evidence>
<keyword evidence="1" id="KW-1133">Transmembrane helix</keyword>